<keyword evidence="15" id="KW-0472">Membrane</keyword>
<evidence type="ECO:0000256" key="6">
    <source>
        <dbReference type="ARBA" id="ARBA00022824"/>
    </source>
</evidence>
<dbReference type="Gene3D" id="1.10.630.10">
    <property type="entry name" value="Cytochrome P450"/>
    <property type="match status" value="1"/>
</dbReference>
<sequence length="559" mass="63588">MNAWWWEPKSHKDVLIPALLSFSVVIIWWYIWSHNKVISKLPPGPQGLRIVGNLPFVHPELHGSPEFAEVVLKEFDSTFANRYLTVAGAIMSHGGSDISFANGLQWRKVRSFCVREFLSKDTLNSLSTLRQQEIRRTLRSLYAKVNTLVYIRQEMHPTMLNVIMNMLWGGTFNDEDKIRIGLEFGRVAEEVVEYVGKTNISDFFPILARLDLQGIERRMKELDQGESRTPFTITNLKALFTDLVVVGTDTSGVTVEWVMAELLKHPKIMKNAKEELNNVVGRNKNVEKSHISRLPYLGAILKETLRLNPVGPLLASRCPSSSCNVRGYVIPKGAQVFVNAWAIQRDPKYWDNPLEFQPERFLQGTTNKADFIGNDFRYIPFGSGRRRCVGIPLAERMVPYALASLLHLFEWRIPEGEEIDLSDKFATDDEVYRFGEEGGKVTENCRGAIIEGNCKTVTEVEWIKSRSWKNVVIEGDSVGIKPTTYRLGVQPLANWANVSWFESEIANLNKFVSYPFAGIRTLKACLDRVIANPANLASWLHLISTPRLHLDPVQTEKLR</sequence>
<dbReference type="PROSITE" id="PS00086">
    <property type="entry name" value="CYTOCHROME_P450"/>
    <property type="match status" value="1"/>
</dbReference>
<dbReference type="Pfam" id="PF00067">
    <property type="entry name" value="p450"/>
    <property type="match status" value="2"/>
</dbReference>
<organism evidence="16 17">
    <name type="scientific">Papaver somniferum</name>
    <name type="common">Opium poppy</name>
    <dbReference type="NCBI Taxonomy" id="3469"/>
    <lineage>
        <taxon>Eukaryota</taxon>
        <taxon>Viridiplantae</taxon>
        <taxon>Streptophyta</taxon>
        <taxon>Embryophyta</taxon>
        <taxon>Tracheophyta</taxon>
        <taxon>Spermatophyta</taxon>
        <taxon>Magnoliopsida</taxon>
        <taxon>Ranunculales</taxon>
        <taxon>Papaveraceae</taxon>
        <taxon>Papaveroideae</taxon>
        <taxon>Papaver</taxon>
    </lineage>
</organism>
<dbReference type="EC" id="1.14.14.102" evidence="12"/>
<dbReference type="InterPro" id="IPR002401">
    <property type="entry name" value="Cyt_P450_E_grp-I"/>
</dbReference>
<dbReference type="PRINTS" id="PR00385">
    <property type="entry name" value="P450"/>
</dbReference>
<evidence type="ECO:0000256" key="1">
    <source>
        <dbReference type="ARBA" id="ARBA00001971"/>
    </source>
</evidence>
<name>A0A4Y7KMH3_PAPSO</name>
<dbReference type="InterPro" id="IPR017972">
    <property type="entry name" value="Cyt_P450_CS"/>
</dbReference>
<evidence type="ECO:0000256" key="15">
    <source>
        <dbReference type="SAM" id="Phobius"/>
    </source>
</evidence>
<dbReference type="GO" id="GO:0050593">
    <property type="term" value="F:N-methylcoclaurine 3'-monooxygenase activity"/>
    <property type="evidence" value="ECO:0007669"/>
    <property type="project" value="UniProtKB-EC"/>
</dbReference>
<dbReference type="SUPFAM" id="SSF48264">
    <property type="entry name" value="Cytochrome P450"/>
    <property type="match status" value="1"/>
</dbReference>
<dbReference type="PRINTS" id="PR00463">
    <property type="entry name" value="EP450I"/>
</dbReference>
<keyword evidence="9 14" id="KW-0503">Monooxygenase</keyword>
<keyword evidence="6" id="KW-0256">Endoplasmic reticulum</keyword>
<evidence type="ECO:0000256" key="13">
    <source>
        <dbReference type="PIRSR" id="PIRSR602401-1"/>
    </source>
</evidence>
<evidence type="ECO:0000313" key="16">
    <source>
        <dbReference type="EMBL" id="RZC73308.1"/>
    </source>
</evidence>
<comment type="cofactor">
    <cofactor evidence="1 13">
        <name>heme</name>
        <dbReference type="ChEBI" id="CHEBI:30413"/>
    </cofactor>
</comment>
<dbReference type="GO" id="GO:0005506">
    <property type="term" value="F:iron ion binding"/>
    <property type="evidence" value="ECO:0007669"/>
    <property type="project" value="InterPro"/>
</dbReference>
<evidence type="ECO:0000256" key="11">
    <source>
        <dbReference type="ARBA" id="ARBA00060652"/>
    </source>
</evidence>
<dbReference type="Proteomes" id="UP000316621">
    <property type="component" value="Chromosome 8"/>
</dbReference>
<keyword evidence="15" id="KW-0812">Transmembrane</keyword>
<reference evidence="16 17" key="1">
    <citation type="journal article" date="2018" name="Science">
        <title>The opium poppy genome and morphinan production.</title>
        <authorList>
            <person name="Guo L."/>
            <person name="Winzer T."/>
            <person name="Yang X."/>
            <person name="Li Y."/>
            <person name="Ning Z."/>
            <person name="He Z."/>
            <person name="Teodor R."/>
            <person name="Lu Y."/>
            <person name="Bowser T.A."/>
            <person name="Graham I.A."/>
            <person name="Ye K."/>
        </authorList>
    </citation>
    <scope>NUCLEOTIDE SEQUENCE [LARGE SCALE GENOMIC DNA]</scope>
    <source>
        <strain evidence="17">cv. HN1</strain>
        <tissue evidence="16">Leaves</tissue>
    </source>
</reference>
<dbReference type="OMA" id="RTIWESQ"/>
<accession>A0A4Y7KMH3</accession>
<dbReference type="GO" id="GO:0020037">
    <property type="term" value="F:heme binding"/>
    <property type="evidence" value="ECO:0007669"/>
    <property type="project" value="InterPro"/>
</dbReference>
<dbReference type="GO" id="GO:0033075">
    <property type="term" value="P:isoquinoline alkaloid biosynthetic process"/>
    <property type="evidence" value="ECO:0007669"/>
    <property type="project" value="UniProtKB-ARBA"/>
</dbReference>
<evidence type="ECO:0000256" key="2">
    <source>
        <dbReference type="ARBA" id="ARBA00004240"/>
    </source>
</evidence>
<evidence type="ECO:0000313" key="17">
    <source>
        <dbReference type="Proteomes" id="UP000316621"/>
    </source>
</evidence>
<comment type="similarity">
    <text evidence="3 14">Belongs to the cytochrome P450 family.</text>
</comment>
<dbReference type="GO" id="GO:0005783">
    <property type="term" value="C:endoplasmic reticulum"/>
    <property type="evidence" value="ECO:0007669"/>
    <property type="project" value="UniProtKB-SubCell"/>
</dbReference>
<evidence type="ECO:0000256" key="7">
    <source>
        <dbReference type="ARBA" id="ARBA00023002"/>
    </source>
</evidence>
<dbReference type="FunFam" id="1.10.630.10:FF:000126">
    <property type="entry name" value="Predicted protein"/>
    <property type="match status" value="1"/>
</dbReference>
<keyword evidence="4 13" id="KW-0349">Heme</keyword>
<evidence type="ECO:0000256" key="12">
    <source>
        <dbReference type="ARBA" id="ARBA00066319"/>
    </source>
</evidence>
<feature type="binding site" description="axial binding residue" evidence="13">
    <location>
        <position position="388"/>
    </location>
    <ligand>
        <name>heme</name>
        <dbReference type="ChEBI" id="CHEBI:30413"/>
    </ligand>
    <ligandPart>
        <name>Fe</name>
        <dbReference type="ChEBI" id="CHEBI:18248"/>
    </ligandPart>
</feature>
<comment type="catalytic activity">
    <reaction evidence="10">
        <text>(S)-N-methylcoclaurine + reduced [NADPH--hemoprotein reductase] + O2 = (S)-3'-hydroxy-N-methylcoclaurine + oxidized [NADPH--hemoprotein reductase] + H2O + H(+)</text>
        <dbReference type="Rhea" id="RHEA:16649"/>
        <dbReference type="Rhea" id="RHEA-COMP:11964"/>
        <dbReference type="Rhea" id="RHEA-COMP:11965"/>
        <dbReference type="ChEBI" id="CHEBI:15377"/>
        <dbReference type="ChEBI" id="CHEBI:15378"/>
        <dbReference type="ChEBI" id="CHEBI:15379"/>
        <dbReference type="ChEBI" id="CHEBI:57618"/>
        <dbReference type="ChEBI" id="CHEBI:57993"/>
        <dbReference type="ChEBI" id="CHEBI:58010"/>
        <dbReference type="ChEBI" id="CHEBI:58210"/>
        <dbReference type="EC" id="1.14.14.102"/>
    </reaction>
</comment>
<evidence type="ECO:0000256" key="8">
    <source>
        <dbReference type="ARBA" id="ARBA00023004"/>
    </source>
</evidence>
<dbReference type="InterPro" id="IPR001128">
    <property type="entry name" value="Cyt_P450"/>
</dbReference>
<evidence type="ECO:0000256" key="5">
    <source>
        <dbReference type="ARBA" id="ARBA00022723"/>
    </source>
</evidence>
<dbReference type="Gramene" id="RZC73308">
    <property type="protein sequence ID" value="RZC73308"/>
    <property type="gene ID" value="C5167_048790"/>
</dbReference>
<protein>
    <recommendedName>
        <fullName evidence="12">N-methylcoclaurine 3'-monooxygenase</fullName>
        <ecNumber evidence="12">1.14.14.102</ecNumber>
    </recommendedName>
</protein>
<keyword evidence="5 13" id="KW-0479">Metal-binding</keyword>
<keyword evidence="7 14" id="KW-0560">Oxidoreductase</keyword>
<feature type="transmembrane region" description="Helical" evidence="15">
    <location>
        <begin position="14"/>
        <end position="32"/>
    </location>
</feature>
<keyword evidence="8 13" id="KW-0408">Iron</keyword>
<dbReference type="InterPro" id="IPR036396">
    <property type="entry name" value="Cyt_P450_sf"/>
</dbReference>
<evidence type="ECO:0000256" key="9">
    <source>
        <dbReference type="ARBA" id="ARBA00023033"/>
    </source>
</evidence>
<comment type="subcellular location">
    <subcellularLocation>
        <location evidence="2">Endoplasmic reticulum</location>
    </subcellularLocation>
</comment>
<dbReference type="STRING" id="3469.A0A4Y7KMH3"/>
<keyword evidence="15" id="KW-1133">Transmembrane helix</keyword>
<dbReference type="PANTHER" id="PTHR47951:SF8">
    <property type="entry name" value="CYTOCHROME P450 93A2-LIKE"/>
    <property type="match status" value="1"/>
</dbReference>
<evidence type="ECO:0000256" key="4">
    <source>
        <dbReference type="ARBA" id="ARBA00022617"/>
    </source>
</evidence>
<evidence type="ECO:0000256" key="10">
    <source>
        <dbReference type="ARBA" id="ARBA00050995"/>
    </source>
</evidence>
<dbReference type="EMBL" id="CM010722">
    <property type="protein sequence ID" value="RZC73308.1"/>
    <property type="molecule type" value="Genomic_DNA"/>
</dbReference>
<comment type="pathway">
    <text evidence="11">Alkaloid biosynthesis; (S)-reticuline biosynthesis; (S)-reticuline from (S)-norcoclaurine: step 3/4.</text>
</comment>
<evidence type="ECO:0000256" key="3">
    <source>
        <dbReference type="ARBA" id="ARBA00010617"/>
    </source>
</evidence>
<keyword evidence="17" id="KW-1185">Reference proteome</keyword>
<evidence type="ECO:0000256" key="14">
    <source>
        <dbReference type="RuleBase" id="RU000461"/>
    </source>
</evidence>
<dbReference type="AlphaFoldDB" id="A0A4Y7KMH3"/>
<dbReference type="PANTHER" id="PTHR47951">
    <property type="entry name" value="OS08G0547900 PROTEIN"/>
    <property type="match status" value="1"/>
</dbReference>
<proteinExistence type="inferred from homology"/>
<gene>
    <name evidence="16" type="ORF">C5167_048790</name>
</gene>